<reference evidence="5 6" key="1">
    <citation type="submission" date="2016-10" db="EMBL/GenBank/DDBJ databases">
        <authorList>
            <person name="de Groot N.N."/>
        </authorList>
    </citation>
    <scope>NUCLEOTIDE SEQUENCE [LARGE SCALE GENOMIC DNA]</scope>
    <source>
        <strain evidence="5 6">CGMCC 1.12097</strain>
    </source>
</reference>
<evidence type="ECO:0000256" key="3">
    <source>
        <dbReference type="ARBA" id="ARBA00023239"/>
    </source>
</evidence>
<dbReference type="SUPFAM" id="SSF51182">
    <property type="entry name" value="RmlC-like cupins"/>
    <property type="match status" value="1"/>
</dbReference>
<dbReference type="AlphaFoldDB" id="A0A1G5ZXV3"/>
<dbReference type="GO" id="GO:0006144">
    <property type="term" value="P:purine nucleobase metabolic process"/>
    <property type="evidence" value="ECO:0007669"/>
    <property type="project" value="UniProtKB-KW"/>
</dbReference>
<dbReference type="RefSeq" id="WP_167365331.1">
    <property type="nucleotide sequence ID" value="NZ_FMXM01000038.1"/>
</dbReference>
<comment type="catalytic activity">
    <reaction evidence="4">
        <text>(S)-ureidoglycolate = urea + glyoxylate</text>
        <dbReference type="Rhea" id="RHEA:11304"/>
        <dbReference type="ChEBI" id="CHEBI:16199"/>
        <dbReference type="ChEBI" id="CHEBI:36655"/>
        <dbReference type="ChEBI" id="CHEBI:57296"/>
        <dbReference type="EC" id="4.3.2.3"/>
    </reaction>
</comment>
<protein>
    <submittedName>
        <fullName evidence="5">Ureidoglycolate lyase</fullName>
    </submittedName>
</protein>
<proteinExistence type="predicted"/>
<comment type="subunit">
    <text evidence="1">Homodimer.</text>
</comment>
<dbReference type="GO" id="GO:0004848">
    <property type="term" value="F:ureidoglycolate hydrolase activity"/>
    <property type="evidence" value="ECO:0007669"/>
    <property type="project" value="InterPro"/>
</dbReference>
<dbReference type="STRING" id="1165689.SAMN02927914_06459"/>
<dbReference type="InterPro" id="IPR011051">
    <property type="entry name" value="RmlC_Cupin_sf"/>
</dbReference>
<dbReference type="GO" id="GO:0000256">
    <property type="term" value="P:allantoin catabolic process"/>
    <property type="evidence" value="ECO:0007669"/>
    <property type="project" value="InterPro"/>
</dbReference>
<dbReference type="EMBL" id="FMXM01000038">
    <property type="protein sequence ID" value="SDA99113.1"/>
    <property type="molecule type" value="Genomic_DNA"/>
</dbReference>
<evidence type="ECO:0000256" key="4">
    <source>
        <dbReference type="ARBA" id="ARBA00047684"/>
    </source>
</evidence>
<dbReference type="InterPro" id="IPR007247">
    <property type="entry name" value="Ureidogly_lyase"/>
</dbReference>
<accession>A0A1G5ZXV3</accession>
<evidence type="ECO:0000256" key="1">
    <source>
        <dbReference type="ARBA" id="ARBA00011738"/>
    </source>
</evidence>
<dbReference type="PANTHER" id="PTHR21221">
    <property type="entry name" value="UREIDOGLYCOLATE HYDROLASE"/>
    <property type="match status" value="1"/>
</dbReference>
<evidence type="ECO:0000256" key="2">
    <source>
        <dbReference type="ARBA" id="ARBA00022631"/>
    </source>
</evidence>
<evidence type="ECO:0000313" key="5">
    <source>
        <dbReference type="EMBL" id="SDA99113.1"/>
    </source>
</evidence>
<dbReference type="InterPro" id="IPR024060">
    <property type="entry name" value="Ureidoglycolate_lyase_dom_sf"/>
</dbReference>
<dbReference type="GO" id="GO:0050385">
    <property type="term" value="F:ureidoglycolate lyase activity"/>
    <property type="evidence" value="ECO:0007669"/>
    <property type="project" value="UniProtKB-EC"/>
</dbReference>
<organism evidence="5 6">
    <name type="scientific">Mesorhizobium qingshengii</name>
    <dbReference type="NCBI Taxonomy" id="1165689"/>
    <lineage>
        <taxon>Bacteria</taxon>
        <taxon>Pseudomonadati</taxon>
        <taxon>Pseudomonadota</taxon>
        <taxon>Alphaproteobacteria</taxon>
        <taxon>Hyphomicrobiales</taxon>
        <taxon>Phyllobacteriaceae</taxon>
        <taxon>Mesorhizobium</taxon>
    </lineage>
</organism>
<dbReference type="CDD" id="cd20298">
    <property type="entry name" value="cupin_UAH"/>
    <property type="match status" value="1"/>
</dbReference>
<evidence type="ECO:0000313" key="6">
    <source>
        <dbReference type="Proteomes" id="UP000198588"/>
    </source>
</evidence>
<sequence>MTTARIRPISSSDFAPFGTLVSIGEGDGGRFDFSNVLENNRLGAKLRVCLVSLKPCELPLEVDRMERHEYSSQTFIPRSCESYVVLVAPPDARGGPDSSQLQAFHVPGNVGINYRANVWHHPMTVLGAPAEFMVIMYADGSDLDEEFVCLAARRSVAPAA</sequence>
<dbReference type="Gene3D" id="2.60.120.480">
    <property type="entry name" value="Ureidoglycolate hydrolase"/>
    <property type="match status" value="1"/>
</dbReference>
<dbReference type="InterPro" id="IPR047233">
    <property type="entry name" value="UAH_cupin"/>
</dbReference>
<dbReference type="Pfam" id="PF04115">
    <property type="entry name" value="Ureidogly_lyase"/>
    <property type="match status" value="1"/>
</dbReference>
<keyword evidence="3 5" id="KW-0456">Lyase</keyword>
<name>A0A1G5ZXV3_9HYPH</name>
<keyword evidence="2" id="KW-0659">Purine metabolism</keyword>
<dbReference type="PANTHER" id="PTHR21221:SF1">
    <property type="entry name" value="UREIDOGLYCOLATE LYASE"/>
    <property type="match status" value="1"/>
</dbReference>
<gene>
    <name evidence="5" type="ORF">SAMN02927914_06459</name>
</gene>
<dbReference type="Proteomes" id="UP000198588">
    <property type="component" value="Unassembled WGS sequence"/>
</dbReference>